<protein>
    <recommendedName>
        <fullName evidence="11">ATP synthase epsilon chain</fullName>
    </recommendedName>
    <alternativeName>
        <fullName evidence="11">ATP synthase F1 sector epsilon subunit</fullName>
    </alternativeName>
    <alternativeName>
        <fullName evidence="11">F-ATPase epsilon subunit</fullName>
    </alternativeName>
</protein>
<dbReference type="GO" id="GO:0046933">
    <property type="term" value="F:proton-transporting ATP synthase activity, rotational mechanism"/>
    <property type="evidence" value="ECO:0007669"/>
    <property type="project" value="UniProtKB-UniRule"/>
</dbReference>
<dbReference type="Proteomes" id="UP000216411">
    <property type="component" value="Unassembled WGS sequence"/>
</dbReference>
<dbReference type="Proteomes" id="UP000247523">
    <property type="component" value="Unassembled WGS sequence"/>
</dbReference>
<dbReference type="CDD" id="cd12152">
    <property type="entry name" value="F1-ATPase_delta"/>
    <property type="match status" value="1"/>
</dbReference>
<evidence type="ECO:0000256" key="7">
    <source>
        <dbReference type="ARBA" id="ARBA00023065"/>
    </source>
</evidence>
<comment type="function">
    <text evidence="1 11">Produces ATP from ADP in the presence of a proton gradient across the membrane.</text>
</comment>
<dbReference type="Pfam" id="PF02823">
    <property type="entry name" value="ATP-synt_DE_N"/>
    <property type="match status" value="1"/>
</dbReference>
<feature type="coiled-coil region" evidence="13">
    <location>
        <begin position="93"/>
        <end position="120"/>
    </location>
</feature>
<evidence type="ECO:0000256" key="10">
    <source>
        <dbReference type="ARBA" id="ARBA00023310"/>
    </source>
</evidence>
<dbReference type="InterPro" id="IPR001469">
    <property type="entry name" value="ATP_synth_F1_dsu/esu"/>
</dbReference>
<evidence type="ECO:0000256" key="3">
    <source>
        <dbReference type="ARBA" id="ARBA00005712"/>
    </source>
</evidence>
<evidence type="ECO:0000256" key="12">
    <source>
        <dbReference type="RuleBase" id="RU003656"/>
    </source>
</evidence>
<evidence type="ECO:0000256" key="13">
    <source>
        <dbReference type="SAM" id="Coils"/>
    </source>
</evidence>
<feature type="domain" description="ATP synthase epsilon subunit C-terminal" evidence="14">
    <location>
        <begin position="90"/>
        <end position="131"/>
    </location>
</feature>
<dbReference type="Pfam" id="PF00401">
    <property type="entry name" value="ATP-synt_DE"/>
    <property type="match status" value="1"/>
</dbReference>
<keyword evidence="7 11" id="KW-0406">Ion transport</keyword>
<dbReference type="InterPro" id="IPR036771">
    <property type="entry name" value="ATPsynth_dsu/esu_N"/>
</dbReference>
<dbReference type="SUPFAM" id="SSF51344">
    <property type="entry name" value="Epsilon subunit of F1F0-ATP synthase N-terminal domain"/>
    <property type="match status" value="1"/>
</dbReference>
<dbReference type="GO" id="GO:0045259">
    <property type="term" value="C:proton-transporting ATP synthase complex"/>
    <property type="evidence" value="ECO:0007669"/>
    <property type="project" value="UniProtKB-KW"/>
</dbReference>
<keyword evidence="13" id="KW-0175">Coiled coil</keyword>
<evidence type="ECO:0000256" key="8">
    <source>
        <dbReference type="ARBA" id="ARBA00023136"/>
    </source>
</evidence>
<reference evidence="17 18" key="1">
    <citation type="journal article" date="2017" name="Genome Announc.">
        <title>Draft Genome Sequence of a Sporulating and Motile Strain of Lachnotalea glycerini Isolated from Water in Quebec City, Canada.</title>
        <authorList>
            <person name="Maheux A.F."/>
            <person name="Boudreau D.K."/>
            <person name="Berube E."/>
            <person name="Boissinot M."/>
            <person name="Raymond F."/>
            <person name="Brodeur S."/>
            <person name="Corbeil J."/>
            <person name="Isabel S."/>
            <person name="Omar R.F."/>
            <person name="Bergeron M.G."/>
        </authorList>
    </citation>
    <scope>NUCLEOTIDE SEQUENCE [LARGE SCALE GENOMIC DNA]</scope>
    <source>
        <strain evidence="17 18">CCRI-19302</strain>
    </source>
</reference>
<dbReference type="EMBL" id="QICS01000003">
    <property type="protein sequence ID" value="PXV91768.1"/>
    <property type="molecule type" value="Genomic_DNA"/>
</dbReference>
<dbReference type="AlphaFoldDB" id="A0A255IJQ9"/>
<evidence type="ECO:0000259" key="15">
    <source>
        <dbReference type="Pfam" id="PF02823"/>
    </source>
</evidence>
<dbReference type="InterPro" id="IPR020547">
    <property type="entry name" value="ATP_synth_F1_esu_C"/>
</dbReference>
<dbReference type="HAMAP" id="MF_00530">
    <property type="entry name" value="ATP_synth_epsil_bac"/>
    <property type="match status" value="1"/>
</dbReference>
<evidence type="ECO:0000256" key="11">
    <source>
        <dbReference type="HAMAP-Rule" id="MF_00530"/>
    </source>
</evidence>
<comment type="similarity">
    <text evidence="3 11 12">Belongs to the ATPase epsilon chain family.</text>
</comment>
<keyword evidence="4 11" id="KW-0813">Transport</keyword>
<evidence type="ECO:0000256" key="2">
    <source>
        <dbReference type="ARBA" id="ARBA00004202"/>
    </source>
</evidence>
<keyword evidence="6 11" id="KW-0375">Hydrogen ion transport</keyword>
<organism evidence="17 18">
    <name type="scientific">Lachnotalea glycerini</name>
    <dbReference type="NCBI Taxonomy" id="1763509"/>
    <lineage>
        <taxon>Bacteria</taxon>
        <taxon>Bacillati</taxon>
        <taxon>Bacillota</taxon>
        <taxon>Clostridia</taxon>
        <taxon>Lachnospirales</taxon>
        <taxon>Lachnospiraceae</taxon>
        <taxon>Lachnotalea</taxon>
    </lineage>
</organism>
<dbReference type="GO" id="GO:0005886">
    <property type="term" value="C:plasma membrane"/>
    <property type="evidence" value="ECO:0007669"/>
    <property type="project" value="UniProtKB-SubCell"/>
</dbReference>
<evidence type="ECO:0000259" key="14">
    <source>
        <dbReference type="Pfam" id="PF00401"/>
    </source>
</evidence>
<dbReference type="FunFam" id="1.20.5.440:FF:000001">
    <property type="entry name" value="ATP synthase epsilon chain"/>
    <property type="match status" value="1"/>
</dbReference>
<dbReference type="PANTHER" id="PTHR13822:SF10">
    <property type="entry name" value="ATP SYNTHASE EPSILON CHAIN, CHLOROPLASTIC"/>
    <property type="match status" value="1"/>
</dbReference>
<evidence type="ECO:0000256" key="9">
    <source>
        <dbReference type="ARBA" id="ARBA00023196"/>
    </source>
</evidence>
<dbReference type="RefSeq" id="WP_094377398.1">
    <property type="nucleotide sequence ID" value="NZ_NOKA02000096.1"/>
</dbReference>
<keyword evidence="9 11" id="KW-0139">CF(1)</keyword>
<evidence type="ECO:0000313" key="16">
    <source>
        <dbReference type="EMBL" id="PXV91768.1"/>
    </source>
</evidence>
<accession>A0A255IJQ9</accession>
<dbReference type="Gene3D" id="2.60.15.10">
    <property type="entry name" value="F0F1 ATP synthase delta/epsilon subunit, N-terminal"/>
    <property type="match status" value="1"/>
</dbReference>
<reference evidence="16 19" key="2">
    <citation type="submission" date="2018-05" db="EMBL/GenBank/DDBJ databases">
        <title>Genomic Encyclopedia of Type Strains, Phase IV (KMG-IV): sequencing the most valuable type-strain genomes for metagenomic binning, comparative biology and taxonomic classification.</title>
        <authorList>
            <person name="Goeker M."/>
        </authorList>
    </citation>
    <scope>NUCLEOTIDE SEQUENCE [LARGE SCALE GENOMIC DNA]</scope>
    <source>
        <strain evidence="16 19">DSM 28816</strain>
    </source>
</reference>
<dbReference type="OrthoDB" id="9804110at2"/>
<dbReference type="SUPFAM" id="SSF46604">
    <property type="entry name" value="Epsilon subunit of F1F0-ATP synthase C-terminal domain"/>
    <property type="match status" value="1"/>
</dbReference>
<dbReference type="EMBL" id="NOKA02000096">
    <property type="protein sequence ID" value="RDY27946.1"/>
    <property type="molecule type" value="Genomic_DNA"/>
</dbReference>
<keyword evidence="8 11" id="KW-0472">Membrane</keyword>
<gene>
    <name evidence="11 17" type="primary">atpC</name>
    <name evidence="16" type="ORF">C8E03_103337</name>
    <name evidence="17" type="ORF">CG710_020170</name>
</gene>
<proteinExistence type="inferred from homology"/>
<evidence type="ECO:0000256" key="4">
    <source>
        <dbReference type="ARBA" id="ARBA00022448"/>
    </source>
</evidence>
<dbReference type="GO" id="GO:0016787">
    <property type="term" value="F:hydrolase activity"/>
    <property type="evidence" value="ECO:0007669"/>
    <property type="project" value="UniProtKB-KW"/>
</dbReference>
<name>A0A255IJQ9_9FIRM</name>
<evidence type="ECO:0000256" key="1">
    <source>
        <dbReference type="ARBA" id="ARBA00003543"/>
    </source>
</evidence>
<dbReference type="InterPro" id="IPR020546">
    <property type="entry name" value="ATP_synth_F1_dsu/esu_N"/>
</dbReference>
<keyword evidence="5 11" id="KW-1003">Cell membrane</keyword>
<evidence type="ECO:0000313" key="17">
    <source>
        <dbReference type="EMBL" id="RDY27946.1"/>
    </source>
</evidence>
<evidence type="ECO:0000313" key="18">
    <source>
        <dbReference type="Proteomes" id="UP000216411"/>
    </source>
</evidence>
<dbReference type="PANTHER" id="PTHR13822">
    <property type="entry name" value="ATP SYNTHASE DELTA/EPSILON CHAIN"/>
    <property type="match status" value="1"/>
</dbReference>
<sequence length="135" mass="15371">MADDRIFRLKIISPDRLFYEGDITMVELKTSEGEIGIYKGHIPLTTILVPGIVRITEPNEVKLAALYSGFVEILKDKVTILAEVAEWPYEIDVNRAMEAKIRAERRINNSDNEVDEIRAEMALRRALTRIELGGK</sequence>
<reference evidence="17" key="3">
    <citation type="submission" date="2018-07" db="EMBL/GenBank/DDBJ databases">
        <authorList>
            <person name="Quirk P.G."/>
            <person name="Krulwich T.A."/>
        </authorList>
    </citation>
    <scope>NUCLEOTIDE SEQUENCE</scope>
    <source>
        <strain evidence="17">CCRI-19302</strain>
    </source>
</reference>
<feature type="domain" description="ATP synthase F1 complex delta/epsilon subunit N-terminal" evidence="15">
    <location>
        <begin position="7"/>
        <end position="85"/>
    </location>
</feature>
<dbReference type="NCBIfam" id="TIGR01216">
    <property type="entry name" value="ATP_synt_epsi"/>
    <property type="match status" value="1"/>
</dbReference>
<evidence type="ECO:0000256" key="6">
    <source>
        <dbReference type="ARBA" id="ARBA00022781"/>
    </source>
</evidence>
<dbReference type="InterPro" id="IPR036794">
    <property type="entry name" value="ATP_F1_dsu/esu_C_sf"/>
</dbReference>
<evidence type="ECO:0000256" key="5">
    <source>
        <dbReference type="ARBA" id="ARBA00022475"/>
    </source>
</evidence>
<dbReference type="GO" id="GO:0005524">
    <property type="term" value="F:ATP binding"/>
    <property type="evidence" value="ECO:0007669"/>
    <property type="project" value="UniProtKB-UniRule"/>
</dbReference>
<keyword evidence="18" id="KW-1185">Reference proteome</keyword>
<dbReference type="Gene3D" id="1.20.5.440">
    <property type="entry name" value="ATP synthase delta/epsilon subunit, C-terminal domain"/>
    <property type="match status" value="1"/>
</dbReference>
<comment type="subunit">
    <text evidence="11 12">F-type ATPases have 2 components, CF(1) - the catalytic core - and CF(0) - the membrane proton channel. CF(1) has five subunits: alpha(3), beta(3), gamma(1), delta(1), epsilon(1). CF(0) has three main subunits: a, b and c.</text>
</comment>
<comment type="subcellular location">
    <subcellularLocation>
        <location evidence="2 11">Cell membrane</location>
        <topology evidence="2 11">Peripheral membrane protein</topology>
    </subcellularLocation>
</comment>
<keyword evidence="10 11" id="KW-0066">ATP synthesis</keyword>
<evidence type="ECO:0000313" key="19">
    <source>
        <dbReference type="Proteomes" id="UP000247523"/>
    </source>
</evidence>
<keyword evidence="17" id="KW-0378">Hydrolase</keyword>
<comment type="caution">
    <text evidence="17">The sequence shown here is derived from an EMBL/GenBank/DDBJ whole genome shotgun (WGS) entry which is preliminary data.</text>
</comment>